<protein>
    <submittedName>
        <fullName evidence="1">Uncharacterized protein</fullName>
    </submittedName>
</protein>
<reference evidence="1" key="2">
    <citation type="journal article" date="2015" name="Vet. Microbiol.">
        <title>Variants of a genomic island in Aeromonas salmonicida subsp. salmonicida link isolates with their geographical origins.</title>
        <authorList>
            <person name="Emond-Rheault J.G."/>
            <person name="Vincent A.T."/>
            <person name="Trudel M.V."/>
            <person name="Brochu F."/>
            <person name="Boyle B."/>
            <person name="Tanaka K.H."/>
            <person name="Attere S.A."/>
            <person name="Jubinville E."/>
            <person name="Loch T.P."/>
            <person name="Winters A.D."/>
            <person name="Faisal M."/>
            <person name="Frenette M."/>
            <person name="Derome N."/>
            <person name="Charette S.J."/>
        </authorList>
    </citation>
    <scope>NUCLEOTIDE SEQUENCE</scope>
    <source>
        <strain evidence="1">01-B526</strain>
    </source>
</reference>
<organism evidence="1">
    <name type="scientific">Aeromonas salmonicida subsp. salmonicida</name>
    <dbReference type="NCBI Taxonomy" id="29491"/>
    <lineage>
        <taxon>Bacteria</taxon>
        <taxon>Pseudomonadati</taxon>
        <taxon>Pseudomonadota</taxon>
        <taxon>Gammaproteobacteria</taxon>
        <taxon>Aeromonadales</taxon>
        <taxon>Aeromonadaceae</taxon>
        <taxon>Aeromonas</taxon>
    </lineage>
</organism>
<reference evidence="1" key="1">
    <citation type="submission" date="2014-03" db="EMBL/GenBank/DDBJ databases">
        <authorList>
            <person name="Emond-Rheault J.-G."/>
            <person name="Trudel M.V."/>
            <person name="Vincent A.T."/>
            <person name="Brochu F."/>
            <person name="Boyle B."/>
            <person name="Tanaka K.H."/>
            <person name="Attere S.A."/>
            <person name="Jubinville E."/>
            <person name="Frenette M."/>
            <person name="Derome N."/>
            <person name="Charette S.J."/>
        </authorList>
    </citation>
    <scope>NUCLEOTIDE SEQUENCE</scope>
    <source>
        <strain evidence="1">01-B526</strain>
    </source>
</reference>
<dbReference type="AlphaFoldDB" id="A0A0A7KXQ7"/>
<accession>A0A0A7KXQ7</accession>
<name>A0A0A7KXQ7_AERSS</name>
<proteinExistence type="predicted"/>
<dbReference type="EMBL" id="KJ626178">
    <property type="protein sequence ID" value="AIZ49565.1"/>
    <property type="molecule type" value="Genomic_DNA"/>
</dbReference>
<evidence type="ECO:0000313" key="1">
    <source>
        <dbReference type="EMBL" id="AIZ49565.1"/>
    </source>
</evidence>
<sequence length="203" mass="23044">MKTTEAGILTLVRDHAFWADEASRFKALGSEAYSRCENLDTAGEGSSFHSFGTPCLETVVNEYRSLKQDPYECIGFEEFYQECVASDEVCCWCQKVREYKSQRVKARLRLGQIRSAITPHRPPTNNRRRCSMNATPDSTSYYGVKTAPYTHVNLLSGRKGREVSRSDGEVVIQCENGWAQSYDEDRLHLTWARLNNDPQGDPA</sequence>